<reference evidence="1 2" key="1">
    <citation type="journal article" date="2018" name="Int. J. Syst. Evol. Microbiol.">
        <title>Epidermidibacterium keratini gen. nov., sp. nov., a member of the family Sporichthyaceae, isolated from keratin epidermis.</title>
        <authorList>
            <person name="Lee D.G."/>
            <person name="Trujillo M.E."/>
            <person name="Kang S."/>
            <person name="Nam J.J."/>
            <person name="Kim Y.J."/>
        </authorList>
    </citation>
    <scope>NUCLEOTIDE SEQUENCE [LARGE SCALE GENOMIC DNA]</scope>
    <source>
        <strain evidence="1 2">EPI-7</strain>
    </source>
</reference>
<dbReference type="RefSeq" id="WP_159545801.1">
    <property type="nucleotide sequence ID" value="NZ_CP047156.1"/>
</dbReference>
<dbReference type="InParanoid" id="A0A7L4YNL8"/>
<gene>
    <name evidence="1" type="ORF">EK0264_11685</name>
</gene>
<name>A0A7L4YNL8_9ACTN</name>
<evidence type="ECO:0000313" key="2">
    <source>
        <dbReference type="Proteomes" id="UP000463857"/>
    </source>
</evidence>
<dbReference type="KEGG" id="eke:EK0264_11685"/>
<dbReference type="Proteomes" id="UP000463857">
    <property type="component" value="Chromosome"/>
</dbReference>
<accession>A0A7L4YNL8</accession>
<keyword evidence="2" id="KW-1185">Reference proteome</keyword>
<protein>
    <submittedName>
        <fullName evidence="1">Uncharacterized protein</fullName>
    </submittedName>
</protein>
<dbReference type="AlphaFoldDB" id="A0A7L4YNL8"/>
<sequence length="223" mass="24335">MRAPDRVAISRSNDAWADEIRVPTVRSGLVLGTDRNGEHVVVPFFGADPREVVAVGGIALAKLLCFRALALGAQVWVETRRFSAWETFIRMAAGSSGAIRLVHDFPEVQIASEAQPSLVVIDSDATVAEGEQLGRPWVTILTLYNQLNQWNSADLPHADLAIFQKLSPAEAKIAASVLRLPGSEGMFTQIPDDVITMTQFGKARAARINQTEAEAWLLRGFSR</sequence>
<organism evidence="1 2">
    <name type="scientific">Epidermidibacterium keratini</name>
    <dbReference type="NCBI Taxonomy" id="1891644"/>
    <lineage>
        <taxon>Bacteria</taxon>
        <taxon>Bacillati</taxon>
        <taxon>Actinomycetota</taxon>
        <taxon>Actinomycetes</taxon>
        <taxon>Sporichthyales</taxon>
        <taxon>Sporichthyaceae</taxon>
        <taxon>Epidermidibacterium</taxon>
    </lineage>
</organism>
<dbReference type="OrthoDB" id="5189601at2"/>
<dbReference type="EMBL" id="CP047156">
    <property type="protein sequence ID" value="QHC00881.1"/>
    <property type="molecule type" value="Genomic_DNA"/>
</dbReference>
<evidence type="ECO:0000313" key="1">
    <source>
        <dbReference type="EMBL" id="QHC00881.1"/>
    </source>
</evidence>
<proteinExistence type="predicted"/>